<feature type="transmembrane region" description="Helical" evidence="2">
    <location>
        <begin position="97"/>
        <end position="116"/>
    </location>
</feature>
<evidence type="ECO:0000256" key="1">
    <source>
        <dbReference type="SAM" id="Coils"/>
    </source>
</evidence>
<keyword evidence="2" id="KW-1133">Transmembrane helix</keyword>
<comment type="caution">
    <text evidence="3">The sequence shown here is derived from an EMBL/GenBank/DDBJ whole genome shotgun (WGS) entry which is preliminary data.</text>
</comment>
<reference evidence="4" key="1">
    <citation type="journal article" date="2019" name="Int. J. Syst. Evol. Microbiol.">
        <title>The Global Catalogue of Microorganisms (GCM) 10K type strain sequencing project: providing services to taxonomists for standard genome sequencing and annotation.</title>
        <authorList>
            <consortium name="The Broad Institute Genomics Platform"/>
            <consortium name="The Broad Institute Genome Sequencing Center for Infectious Disease"/>
            <person name="Wu L."/>
            <person name="Ma J."/>
        </authorList>
    </citation>
    <scope>NUCLEOTIDE SEQUENCE [LARGE SCALE GENOMIC DNA]</scope>
    <source>
        <strain evidence="4">JCM 17858</strain>
    </source>
</reference>
<evidence type="ECO:0000256" key="2">
    <source>
        <dbReference type="SAM" id="Phobius"/>
    </source>
</evidence>
<protein>
    <recommendedName>
        <fullName evidence="5">DUF4407 domain-containing protein</fullName>
    </recommendedName>
</protein>
<dbReference type="RefSeq" id="WP_345064183.1">
    <property type="nucleotide sequence ID" value="NZ_BAABGR010000006.1"/>
</dbReference>
<dbReference type="InterPro" id="IPR025519">
    <property type="entry name" value="DUF4407"/>
</dbReference>
<name>A0ABP8QW77_9SPHI</name>
<dbReference type="Pfam" id="PF14362">
    <property type="entry name" value="DUF4407"/>
    <property type="match status" value="1"/>
</dbReference>
<gene>
    <name evidence="3" type="ORF">GCM10023173_04750</name>
</gene>
<organism evidence="3 4">
    <name type="scientific">Sphingobacterium thermophilum</name>
    <dbReference type="NCBI Taxonomy" id="768534"/>
    <lineage>
        <taxon>Bacteria</taxon>
        <taxon>Pseudomonadati</taxon>
        <taxon>Bacteroidota</taxon>
        <taxon>Sphingobacteriia</taxon>
        <taxon>Sphingobacteriales</taxon>
        <taxon>Sphingobacteriaceae</taxon>
        <taxon>Sphingobacterium</taxon>
    </lineage>
</organism>
<evidence type="ECO:0008006" key="5">
    <source>
        <dbReference type="Google" id="ProtNLM"/>
    </source>
</evidence>
<accession>A0ABP8QW77</accession>
<feature type="transmembrane region" description="Helical" evidence="2">
    <location>
        <begin position="267"/>
        <end position="289"/>
    </location>
</feature>
<proteinExistence type="predicted"/>
<dbReference type="EMBL" id="BAABGR010000006">
    <property type="protein sequence ID" value="GAA4511697.1"/>
    <property type="molecule type" value="Genomic_DNA"/>
</dbReference>
<evidence type="ECO:0000313" key="3">
    <source>
        <dbReference type="EMBL" id="GAA4511697.1"/>
    </source>
</evidence>
<dbReference type="Proteomes" id="UP001500394">
    <property type="component" value="Unassembled WGS sequence"/>
</dbReference>
<keyword evidence="1" id="KW-0175">Coiled coil</keyword>
<evidence type="ECO:0000313" key="4">
    <source>
        <dbReference type="Proteomes" id="UP001500394"/>
    </source>
</evidence>
<feature type="transmembrane region" description="Helical" evidence="2">
    <location>
        <begin position="34"/>
        <end position="53"/>
    </location>
</feature>
<keyword evidence="2" id="KW-0472">Membrane</keyword>
<keyword evidence="2" id="KW-0812">Transmembrane</keyword>
<sequence length="321" mass="37270">MRDWWIKLGCFLTGWNYDILKNCTEASRKKLKKYTSAILILIIIWSFVGFSFAQTYLQAGTIKSVCIAVIFVIIVIQIERQIILNVGKNGWSNTARIIIAIIMALLGSVILDQIIFKDDIEKEKIAIIDEQVNSQIGDRTRIISEKIKELRNSIDSIELRNQELNKEIASRPVIYMKSRSVTHVVLRNDDGTITNEPQYTFNETPIENPRKKEVEMNEKLLESQRKSLQEYNDKMLSVESDLRNELKAKKGFLEELNAMIKILSKSFVALIFYLILLLFFIFLELFVVFSKTDKTQSDYDLIMEHQLNQKKLMLEKLVSDS</sequence>
<feature type="transmembrane region" description="Helical" evidence="2">
    <location>
        <begin position="59"/>
        <end position="76"/>
    </location>
</feature>
<feature type="coiled-coil region" evidence="1">
    <location>
        <begin position="214"/>
        <end position="241"/>
    </location>
</feature>
<keyword evidence="4" id="KW-1185">Reference proteome</keyword>